<name>A0A1W2H0P4_9BACT</name>
<organism evidence="1 2">
    <name type="scientific">Aquiflexum balticum DSM 16537</name>
    <dbReference type="NCBI Taxonomy" id="758820"/>
    <lineage>
        <taxon>Bacteria</taxon>
        <taxon>Pseudomonadati</taxon>
        <taxon>Bacteroidota</taxon>
        <taxon>Cytophagia</taxon>
        <taxon>Cytophagales</taxon>
        <taxon>Cyclobacteriaceae</taxon>
        <taxon>Aquiflexum</taxon>
    </lineage>
</organism>
<evidence type="ECO:0000313" key="1">
    <source>
        <dbReference type="EMBL" id="SMD42473.1"/>
    </source>
</evidence>
<dbReference type="STRING" id="758820.SAMN00777080_1025"/>
<proteinExistence type="predicted"/>
<gene>
    <name evidence="1" type="ORF">SAMN00777080_1025</name>
</gene>
<sequence length="31" mass="3622">MDRKKAAPDFILVNSDIQKKERNYSHLLFSG</sequence>
<evidence type="ECO:0000313" key="2">
    <source>
        <dbReference type="Proteomes" id="UP000192333"/>
    </source>
</evidence>
<accession>A0A1W2H0P4</accession>
<dbReference type="AlphaFoldDB" id="A0A1W2H0P4"/>
<keyword evidence="2" id="KW-1185">Reference proteome</keyword>
<reference evidence="2" key="1">
    <citation type="submission" date="2017-04" db="EMBL/GenBank/DDBJ databases">
        <authorList>
            <person name="Varghese N."/>
            <person name="Submissions S."/>
        </authorList>
    </citation>
    <scope>NUCLEOTIDE SEQUENCE [LARGE SCALE GENOMIC DNA]</scope>
    <source>
        <strain evidence="2">DSM 16537</strain>
    </source>
</reference>
<protein>
    <submittedName>
        <fullName evidence="1">Uncharacterized protein</fullName>
    </submittedName>
</protein>
<dbReference type="Proteomes" id="UP000192333">
    <property type="component" value="Chromosome I"/>
</dbReference>
<dbReference type="EMBL" id="LT838813">
    <property type="protein sequence ID" value="SMD42473.1"/>
    <property type="molecule type" value="Genomic_DNA"/>
</dbReference>